<dbReference type="SUPFAM" id="SSF54523">
    <property type="entry name" value="Pili subunits"/>
    <property type="match status" value="1"/>
</dbReference>
<dbReference type="AlphaFoldDB" id="D4S1C9"/>
<dbReference type="EMBL" id="ABWN01000033">
    <property type="protein sequence ID" value="EFF68019.1"/>
    <property type="molecule type" value="Genomic_DNA"/>
</dbReference>
<dbReference type="eggNOG" id="ENOG5034CFE">
    <property type="taxonomic scope" value="Bacteria"/>
</dbReference>
<protein>
    <submittedName>
        <fullName evidence="2">Prepilin-type cleavage/methylation N-terminal domain protein</fullName>
    </submittedName>
</protein>
<dbReference type="Gene3D" id="3.30.700.10">
    <property type="entry name" value="Glycoprotein, Type 4 Pilin"/>
    <property type="match status" value="1"/>
</dbReference>
<keyword evidence="3" id="KW-1185">Reference proteome</keyword>
<keyword evidence="1" id="KW-1133">Transmembrane helix</keyword>
<evidence type="ECO:0000313" key="3">
    <source>
        <dbReference type="Proteomes" id="UP000006238"/>
    </source>
</evidence>
<dbReference type="NCBIfam" id="TIGR02532">
    <property type="entry name" value="IV_pilin_GFxxxE"/>
    <property type="match status" value="1"/>
</dbReference>
<comment type="caution">
    <text evidence="2">The sequence shown here is derived from an EMBL/GenBank/DDBJ whole genome shotgun (WGS) entry which is preliminary data.</text>
</comment>
<sequence>MIFMKKMSQKNNKGFSLVELIVVVAIMAVLMGILVPTLVKNVEKSKKQKDTSAVEEIRTTMVTNLADPLYSDLEATITYNGTNSNSKKITITTPDNAPAATTDLGKFLAAVSSDVKDWTFTSKDYKAKPKVTFVIKDQMVTTYSDALGESAPAAGTPAAQNPTT</sequence>
<keyword evidence="1" id="KW-0812">Transmembrane</keyword>
<keyword evidence="1" id="KW-0472">Membrane</keyword>
<evidence type="ECO:0000256" key="1">
    <source>
        <dbReference type="SAM" id="Phobius"/>
    </source>
</evidence>
<feature type="transmembrane region" description="Helical" evidence="1">
    <location>
        <begin position="20"/>
        <end position="39"/>
    </location>
</feature>
<name>D4S1C9_9FIRM</name>
<dbReference type="Proteomes" id="UP000006238">
    <property type="component" value="Unassembled WGS sequence"/>
</dbReference>
<evidence type="ECO:0000313" key="2">
    <source>
        <dbReference type="EMBL" id="EFF68019.1"/>
    </source>
</evidence>
<organism evidence="2 3">
    <name type="scientific">Eshraghiella crossota DSM 2876</name>
    <dbReference type="NCBI Taxonomy" id="511680"/>
    <lineage>
        <taxon>Bacteria</taxon>
        <taxon>Bacillati</taxon>
        <taxon>Bacillota</taxon>
        <taxon>Clostridia</taxon>
        <taxon>Lachnospirales</taxon>
        <taxon>Lachnospiraceae</taxon>
        <taxon>Eshraghiella</taxon>
    </lineage>
</organism>
<accession>D4S1C9</accession>
<proteinExistence type="predicted"/>
<reference evidence="2 3" key="1">
    <citation type="submission" date="2010-02" db="EMBL/GenBank/DDBJ databases">
        <authorList>
            <person name="Weinstock G."/>
            <person name="Sodergren E."/>
            <person name="Clifton S."/>
            <person name="Fulton L."/>
            <person name="Fulton B."/>
            <person name="Courtney L."/>
            <person name="Fronick C."/>
            <person name="Harrison M."/>
            <person name="Strong C."/>
            <person name="Farmer C."/>
            <person name="Delahaunty K."/>
            <person name="Markovic C."/>
            <person name="Hall O."/>
            <person name="Minx P."/>
            <person name="Tomlinson C."/>
            <person name="Mitreva M."/>
            <person name="Nelson J."/>
            <person name="Hou S."/>
            <person name="Wollam A."/>
            <person name="Pepin K.H."/>
            <person name="Johnson M."/>
            <person name="Bhonagiri V."/>
            <person name="Zhang X."/>
            <person name="Suruliraj S."/>
            <person name="Warren W."/>
            <person name="Chinwalla A."/>
            <person name="Mardis E.R."/>
            <person name="Wilson R.K."/>
        </authorList>
    </citation>
    <scope>NUCLEOTIDE SEQUENCE [LARGE SCALE GENOMIC DNA]</scope>
    <source>
        <strain evidence="2 3">DSM 2876</strain>
    </source>
</reference>
<dbReference type="InterPro" id="IPR012902">
    <property type="entry name" value="N_methyl_site"/>
</dbReference>
<dbReference type="Pfam" id="PF07963">
    <property type="entry name" value="N_methyl"/>
    <property type="match status" value="1"/>
</dbReference>
<dbReference type="HOGENOM" id="CLU_091705_5_2_9"/>
<dbReference type="InterPro" id="IPR045584">
    <property type="entry name" value="Pilin-like"/>
</dbReference>
<dbReference type="PROSITE" id="PS00409">
    <property type="entry name" value="PROKAR_NTER_METHYL"/>
    <property type="match status" value="1"/>
</dbReference>
<gene>
    <name evidence="2" type="ORF">BUTYVIB_01899</name>
</gene>